<keyword evidence="10" id="KW-0902">Two-component regulatory system</keyword>
<dbReference type="Proteomes" id="UP000199315">
    <property type="component" value="Unassembled WGS sequence"/>
</dbReference>
<accession>A0A1D3TX86</accession>
<dbReference type="SUPFAM" id="SSF55874">
    <property type="entry name" value="ATPase domain of HSP90 chaperone/DNA topoisomerase II/histidine kinase"/>
    <property type="match status" value="1"/>
</dbReference>
<dbReference type="Gene3D" id="3.30.565.10">
    <property type="entry name" value="Histidine kinase-like ATPase, C-terminal domain"/>
    <property type="match status" value="1"/>
</dbReference>
<dbReference type="PROSITE" id="PS50109">
    <property type="entry name" value="HIS_KIN"/>
    <property type="match status" value="1"/>
</dbReference>
<evidence type="ECO:0000256" key="2">
    <source>
        <dbReference type="ARBA" id="ARBA00004651"/>
    </source>
</evidence>
<keyword evidence="6" id="KW-0808">Transferase</keyword>
<evidence type="ECO:0000256" key="6">
    <source>
        <dbReference type="ARBA" id="ARBA00022679"/>
    </source>
</evidence>
<dbReference type="InterPro" id="IPR004358">
    <property type="entry name" value="Sig_transdc_His_kin-like_C"/>
</dbReference>
<dbReference type="Pfam" id="PF02518">
    <property type="entry name" value="HATPase_c"/>
    <property type="match status" value="1"/>
</dbReference>
<keyword evidence="9 12" id="KW-1133">Transmembrane helix</keyword>
<sequence length="329" mass="37619">MKLIFKYLKYKRKIIVAFLLFVTLFVVSFYLYHLPLKAVLYPAALCTLAGIMLLTADFISVHKKHNDLVYLQRLSAELIDALPDPDSIFEEDYGRMVDCLCRQQKEQAELSAVKYTNMLDYYTVWAHQIKTPIAAMRLNLQNEDSAFSRKLQNDLSRIDQYVNMVLTFLRLDSESTDYLIKEYDLDGIVRPTVKKYSGEFIGKKLKLNYSELNATVLTDEKWLSFVVEQVLSNAVKYTSCGGISIYMEEPETLCIRDTGIGISPEDLPRVFENGYTGFNGRTDKRASGIGLYLCRRICSNLGHHISAESEAGVGTVIRISFDRNKLDTR</sequence>
<comment type="catalytic activity">
    <reaction evidence="1">
        <text>ATP + protein L-histidine = ADP + protein N-phospho-L-histidine.</text>
        <dbReference type="EC" id="2.7.13.3"/>
    </reaction>
</comment>
<dbReference type="OrthoDB" id="9780487at2"/>
<gene>
    <name evidence="14" type="ORF">SAMN05421730_102838</name>
</gene>
<evidence type="ECO:0000313" key="15">
    <source>
        <dbReference type="Proteomes" id="UP000199315"/>
    </source>
</evidence>
<organism evidence="14 15">
    <name type="scientific">Anaerobium acetethylicum</name>
    <dbReference type="NCBI Taxonomy" id="1619234"/>
    <lineage>
        <taxon>Bacteria</taxon>
        <taxon>Bacillati</taxon>
        <taxon>Bacillota</taxon>
        <taxon>Clostridia</taxon>
        <taxon>Lachnospirales</taxon>
        <taxon>Lachnospiraceae</taxon>
        <taxon>Anaerobium</taxon>
    </lineage>
</organism>
<dbReference type="InterPro" id="IPR003661">
    <property type="entry name" value="HisK_dim/P_dom"/>
</dbReference>
<keyword evidence="8" id="KW-0418">Kinase</keyword>
<dbReference type="InterPro" id="IPR003594">
    <property type="entry name" value="HATPase_dom"/>
</dbReference>
<evidence type="ECO:0000259" key="13">
    <source>
        <dbReference type="PROSITE" id="PS50109"/>
    </source>
</evidence>
<evidence type="ECO:0000256" key="11">
    <source>
        <dbReference type="ARBA" id="ARBA00023136"/>
    </source>
</evidence>
<feature type="domain" description="Histidine kinase" evidence="13">
    <location>
        <begin position="124"/>
        <end position="325"/>
    </location>
</feature>
<feature type="transmembrane region" description="Helical" evidence="12">
    <location>
        <begin position="12"/>
        <end position="32"/>
    </location>
</feature>
<dbReference type="RefSeq" id="WP_091236116.1">
    <property type="nucleotide sequence ID" value="NZ_FMKA01000028.1"/>
</dbReference>
<dbReference type="InterPro" id="IPR050351">
    <property type="entry name" value="BphY/WalK/GraS-like"/>
</dbReference>
<comment type="subcellular location">
    <subcellularLocation>
        <location evidence="2">Cell membrane</location>
        <topology evidence="2">Multi-pass membrane protein</topology>
    </subcellularLocation>
</comment>
<reference evidence="14 15" key="1">
    <citation type="submission" date="2016-09" db="EMBL/GenBank/DDBJ databases">
        <authorList>
            <person name="Capua I."/>
            <person name="De Benedictis P."/>
            <person name="Joannis T."/>
            <person name="Lombin L.H."/>
            <person name="Cattoli G."/>
        </authorList>
    </citation>
    <scope>NUCLEOTIDE SEQUENCE [LARGE SCALE GENOMIC DNA]</scope>
    <source>
        <strain evidence="14 15">GluBS11</strain>
    </source>
</reference>
<dbReference type="GO" id="GO:0004721">
    <property type="term" value="F:phosphoprotein phosphatase activity"/>
    <property type="evidence" value="ECO:0007669"/>
    <property type="project" value="TreeGrafter"/>
</dbReference>
<dbReference type="InterPro" id="IPR005467">
    <property type="entry name" value="His_kinase_dom"/>
</dbReference>
<evidence type="ECO:0000313" key="14">
    <source>
        <dbReference type="EMBL" id="SCP98912.1"/>
    </source>
</evidence>
<evidence type="ECO:0000256" key="10">
    <source>
        <dbReference type="ARBA" id="ARBA00023012"/>
    </source>
</evidence>
<protein>
    <recommendedName>
        <fullName evidence="3">histidine kinase</fullName>
        <ecNumber evidence="3">2.7.13.3</ecNumber>
    </recommendedName>
</protein>
<evidence type="ECO:0000256" key="4">
    <source>
        <dbReference type="ARBA" id="ARBA00022475"/>
    </source>
</evidence>
<feature type="transmembrane region" description="Helical" evidence="12">
    <location>
        <begin position="38"/>
        <end position="59"/>
    </location>
</feature>
<keyword evidence="4" id="KW-1003">Cell membrane</keyword>
<keyword evidence="15" id="KW-1185">Reference proteome</keyword>
<dbReference type="PANTHER" id="PTHR45453:SF2">
    <property type="entry name" value="HISTIDINE KINASE"/>
    <property type="match status" value="1"/>
</dbReference>
<dbReference type="EMBL" id="FMKA01000028">
    <property type="protein sequence ID" value="SCP98912.1"/>
    <property type="molecule type" value="Genomic_DNA"/>
</dbReference>
<dbReference type="PRINTS" id="PR00344">
    <property type="entry name" value="BCTRLSENSOR"/>
</dbReference>
<proteinExistence type="predicted"/>
<evidence type="ECO:0000256" key="12">
    <source>
        <dbReference type="SAM" id="Phobius"/>
    </source>
</evidence>
<dbReference type="InterPro" id="IPR036890">
    <property type="entry name" value="HATPase_C_sf"/>
</dbReference>
<dbReference type="SMART" id="SM00387">
    <property type="entry name" value="HATPase_c"/>
    <property type="match status" value="1"/>
</dbReference>
<dbReference type="EC" id="2.7.13.3" evidence="3"/>
<dbReference type="GO" id="GO:0000155">
    <property type="term" value="F:phosphorelay sensor kinase activity"/>
    <property type="evidence" value="ECO:0007669"/>
    <property type="project" value="InterPro"/>
</dbReference>
<dbReference type="PANTHER" id="PTHR45453">
    <property type="entry name" value="PHOSPHATE REGULON SENSOR PROTEIN PHOR"/>
    <property type="match status" value="1"/>
</dbReference>
<keyword evidence="7 12" id="KW-0812">Transmembrane</keyword>
<dbReference type="CDD" id="cd00082">
    <property type="entry name" value="HisKA"/>
    <property type="match status" value="1"/>
</dbReference>
<dbReference type="GO" id="GO:0016036">
    <property type="term" value="P:cellular response to phosphate starvation"/>
    <property type="evidence" value="ECO:0007669"/>
    <property type="project" value="TreeGrafter"/>
</dbReference>
<dbReference type="GO" id="GO:0005886">
    <property type="term" value="C:plasma membrane"/>
    <property type="evidence" value="ECO:0007669"/>
    <property type="project" value="UniProtKB-SubCell"/>
</dbReference>
<evidence type="ECO:0000256" key="7">
    <source>
        <dbReference type="ARBA" id="ARBA00022692"/>
    </source>
</evidence>
<evidence type="ECO:0000256" key="8">
    <source>
        <dbReference type="ARBA" id="ARBA00022777"/>
    </source>
</evidence>
<dbReference type="AlphaFoldDB" id="A0A1D3TX86"/>
<dbReference type="STRING" id="1619234.SAMN05421730_102838"/>
<name>A0A1D3TX86_9FIRM</name>
<evidence type="ECO:0000256" key="3">
    <source>
        <dbReference type="ARBA" id="ARBA00012438"/>
    </source>
</evidence>
<evidence type="ECO:0000256" key="9">
    <source>
        <dbReference type="ARBA" id="ARBA00022989"/>
    </source>
</evidence>
<evidence type="ECO:0000256" key="1">
    <source>
        <dbReference type="ARBA" id="ARBA00000085"/>
    </source>
</evidence>
<keyword evidence="5" id="KW-0597">Phosphoprotein</keyword>
<evidence type="ECO:0000256" key="5">
    <source>
        <dbReference type="ARBA" id="ARBA00022553"/>
    </source>
</evidence>
<keyword evidence="11 12" id="KW-0472">Membrane</keyword>